<evidence type="ECO:0000259" key="8">
    <source>
        <dbReference type="Pfam" id="PF03458"/>
    </source>
</evidence>
<organism evidence="9 10">
    <name type="scientific">Nesterenkonia halobia</name>
    <dbReference type="NCBI Taxonomy" id="37922"/>
    <lineage>
        <taxon>Bacteria</taxon>
        <taxon>Bacillati</taxon>
        <taxon>Actinomycetota</taxon>
        <taxon>Actinomycetes</taxon>
        <taxon>Micrococcales</taxon>
        <taxon>Micrococcaceae</taxon>
        <taxon>Nesterenkonia</taxon>
    </lineage>
</organism>
<evidence type="ECO:0000313" key="10">
    <source>
        <dbReference type="Proteomes" id="UP001501736"/>
    </source>
</evidence>
<comment type="subcellular location">
    <subcellularLocation>
        <location evidence="1">Cell membrane</location>
        <topology evidence="1">Multi-pass membrane protein</topology>
    </subcellularLocation>
</comment>
<feature type="transmembrane region" description="Helical" evidence="7">
    <location>
        <begin position="92"/>
        <end position="114"/>
    </location>
</feature>
<accession>A0ABP6RDZ6</accession>
<keyword evidence="5 7" id="KW-1133">Transmembrane helix</keyword>
<comment type="caution">
    <text evidence="9">The sequence shown here is derived from an EMBL/GenBank/DDBJ whole genome shotgun (WGS) entry which is preliminary data.</text>
</comment>
<feature type="transmembrane region" description="Helical" evidence="7">
    <location>
        <begin position="6"/>
        <end position="27"/>
    </location>
</feature>
<feature type="transmembrane region" description="Helical" evidence="7">
    <location>
        <begin position="66"/>
        <end position="85"/>
    </location>
</feature>
<keyword evidence="10" id="KW-1185">Reference proteome</keyword>
<evidence type="ECO:0000256" key="5">
    <source>
        <dbReference type="ARBA" id="ARBA00022989"/>
    </source>
</evidence>
<dbReference type="RefSeq" id="WP_344718580.1">
    <property type="nucleotide sequence ID" value="NZ_BAAAYG010000003.1"/>
</dbReference>
<gene>
    <name evidence="9" type="ORF">GCM10020260_08810</name>
</gene>
<dbReference type="PANTHER" id="PTHR30506:SF3">
    <property type="entry name" value="UPF0126 INNER MEMBRANE PROTEIN YADS-RELATED"/>
    <property type="match status" value="1"/>
</dbReference>
<evidence type="ECO:0000313" key="9">
    <source>
        <dbReference type="EMBL" id="GAA3282174.1"/>
    </source>
</evidence>
<sequence length="221" mass="22544">MPLDLAVLVFDLLGTFAFAISGALLAVQKGFDVVGSLLLASLTGLGGGVIRDLLLDQGVPNAFAEPLYLVPVVLAVLIVLVGLVHEGRLHRTLLVFDALGLATFCVMGATIAHTAGLNPVAAVLLGVTTAVGGGAMRDVVANRVPQIVDPDGVYATPTFLGAGLAVLLLELELFGAPAAVAVALLVFAARLLAVVRGWRLPLASMRPADRRAARDDGAAAG</sequence>
<keyword evidence="6 7" id="KW-0472">Membrane</keyword>
<evidence type="ECO:0000256" key="1">
    <source>
        <dbReference type="ARBA" id="ARBA00004651"/>
    </source>
</evidence>
<evidence type="ECO:0000256" key="2">
    <source>
        <dbReference type="ARBA" id="ARBA00008193"/>
    </source>
</evidence>
<feature type="domain" description="Glycine transporter" evidence="8">
    <location>
        <begin position="9"/>
        <end position="81"/>
    </location>
</feature>
<evidence type="ECO:0000256" key="4">
    <source>
        <dbReference type="ARBA" id="ARBA00022692"/>
    </source>
</evidence>
<protein>
    <submittedName>
        <fullName evidence="9">Trimeric intracellular cation channel family protein</fullName>
    </submittedName>
</protein>
<feature type="transmembrane region" description="Helical" evidence="7">
    <location>
        <begin position="34"/>
        <end position="54"/>
    </location>
</feature>
<comment type="similarity">
    <text evidence="2">Belongs to the UPF0126 family.</text>
</comment>
<dbReference type="Proteomes" id="UP001501736">
    <property type="component" value="Unassembled WGS sequence"/>
</dbReference>
<keyword evidence="4 7" id="KW-0812">Transmembrane</keyword>
<feature type="domain" description="Glycine transporter" evidence="8">
    <location>
        <begin position="95"/>
        <end position="168"/>
    </location>
</feature>
<feature type="transmembrane region" description="Helical" evidence="7">
    <location>
        <begin position="175"/>
        <end position="195"/>
    </location>
</feature>
<reference evidence="10" key="1">
    <citation type="journal article" date="2019" name="Int. J. Syst. Evol. Microbiol.">
        <title>The Global Catalogue of Microorganisms (GCM) 10K type strain sequencing project: providing services to taxonomists for standard genome sequencing and annotation.</title>
        <authorList>
            <consortium name="The Broad Institute Genomics Platform"/>
            <consortium name="The Broad Institute Genome Sequencing Center for Infectious Disease"/>
            <person name="Wu L."/>
            <person name="Ma J."/>
        </authorList>
    </citation>
    <scope>NUCLEOTIDE SEQUENCE [LARGE SCALE GENOMIC DNA]</scope>
    <source>
        <strain evidence="10">JCM 11483</strain>
    </source>
</reference>
<proteinExistence type="inferred from homology"/>
<dbReference type="Pfam" id="PF03458">
    <property type="entry name" value="Gly_transporter"/>
    <property type="match status" value="2"/>
</dbReference>
<dbReference type="PANTHER" id="PTHR30506">
    <property type="entry name" value="INNER MEMBRANE PROTEIN"/>
    <property type="match status" value="1"/>
</dbReference>
<evidence type="ECO:0000256" key="7">
    <source>
        <dbReference type="SAM" id="Phobius"/>
    </source>
</evidence>
<name>A0ABP6RDZ6_9MICC</name>
<dbReference type="InterPro" id="IPR005115">
    <property type="entry name" value="Gly_transporter"/>
</dbReference>
<keyword evidence="3" id="KW-1003">Cell membrane</keyword>
<dbReference type="EMBL" id="BAAAYG010000003">
    <property type="protein sequence ID" value="GAA3282174.1"/>
    <property type="molecule type" value="Genomic_DNA"/>
</dbReference>
<evidence type="ECO:0000256" key="3">
    <source>
        <dbReference type="ARBA" id="ARBA00022475"/>
    </source>
</evidence>
<evidence type="ECO:0000256" key="6">
    <source>
        <dbReference type="ARBA" id="ARBA00023136"/>
    </source>
</evidence>